<dbReference type="Proteomes" id="UP000215059">
    <property type="component" value="Unassembled WGS sequence"/>
</dbReference>
<evidence type="ECO:0000313" key="3">
    <source>
        <dbReference type="Proteomes" id="UP000215059"/>
    </source>
</evidence>
<dbReference type="GO" id="GO:0016747">
    <property type="term" value="F:acyltransferase activity, transferring groups other than amino-acyl groups"/>
    <property type="evidence" value="ECO:0007669"/>
    <property type="project" value="InterPro"/>
</dbReference>
<feature type="domain" description="N-acetyltransferase" evidence="1">
    <location>
        <begin position="17"/>
        <end position="182"/>
    </location>
</feature>
<reference evidence="2 3" key="1">
    <citation type="submission" date="2017-07" db="EMBL/GenBank/DDBJ databases">
        <title>Fictibacillus sp. nov. GDSW-R2A3 Genome sequencing and assembly.</title>
        <authorList>
            <person name="Mayilraj S."/>
        </authorList>
    </citation>
    <scope>NUCLEOTIDE SEQUENCE [LARGE SCALE GENOMIC DNA]</scope>
    <source>
        <strain evidence="2 3">GDSW-R2A3</strain>
    </source>
</reference>
<dbReference type="EMBL" id="NOII01000001">
    <property type="protein sequence ID" value="OYD59294.1"/>
    <property type="molecule type" value="Genomic_DNA"/>
</dbReference>
<sequence>MNQLTFDPFPALSTERLSLRKLDLHDADIIFNYQSNKENFKYVDMPVYTRLEEAKNYITRMNEGVSNNKWMIWAIAEKSTGEILGTISIWNISIEQKKAELGYGLYPGNIGKGIMSEALEIVTAYGFNEMNLKTLEAYTSSENYPSIALLERNQFSKASSIVEKASNGDSVKIYIYSRDSSD</sequence>
<gene>
    <name evidence="2" type="ORF">CGZ90_05215</name>
</gene>
<dbReference type="Pfam" id="PF13302">
    <property type="entry name" value="Acetyltransf_3"/>
    <property type="match status" value="1"/>
</dbReference>
<dbReference type="RefSeq" id="WP_094251255.1">
    <property type="nucleotide sequence ID" value="NZ_JBHLXL010000001.1"/>
</dbReference>
<dbReference type="PROSITE" id="PS51186">
    <property type="entry name" value="GNAT"/>
    <property type="match status" value="1"/>
</dbReference>
<dbReference type="OrthoDB" id="452315at2"/>
<dbReference type="PANTHER" id="PTHR43792">
    <property type="entry name" value="GNAT FAMILY, PUTATIVE (AFU_ORTHOLOGUE AFUA_3G00765)-RELATED-RELATED"/>
    <property type="match status" value="1"/>
</dbReference>
<comment type="caution">
    <text evidence="2">The sequence shown here is derived from an EMBL/GenBank/DDBJ whole genome shotgun (WGS) entry which is preliminary data.</text>
</comment>
<keyword evidence="3" id="KW-1185">Reference proteome</keyword>
<dbReference type="AlphaFoldDB" id="A0A235FEC7"/>
<dbReference type="Gene3D" id="3.40.630.30">
    <property type="match status" value="1"/>
</dbReference>
<dbReference type="InterPro" id="IPR000182">
    <property type="entry name" value="GNAT_dom"/>
</dbReference>
<name>A0A235FEC7_9BACL</name>
<evidence type="ECO:0000259" key="1">
    <source>
        <dbReference type="PROSITE" id="PS51186"/>
    </source>
</evidence>
<organism evidence="2 3">
    <name type="scientific">Fictibacillus aquaticus</name>
    <dbReference type="NCBI Taxonomy" id="2021314"/>
    <lineage>
        <taxon>Bacteria</taxon>
        <taxon>Bacillati</taxon>
        <taxon>Bacillota</taxon>
        <taxon>Bacilli</taxon>
        <taxon>Bacillales</taxon>
        <taxon>Fictibacillaceae</taxon>
        <taxon>Fictibacillus</taxon>
    </lineage>
</organism>
<accession>A0A235FEC7</accession>
<dbReference type="SUPFAM" id="SSF55729">
    <property type="entry name" value="Acyl-CoA N-acyltransferases (Nat)"/>
    <property type="match status" value="1"/>
</dbReference>
<evidence type="ECO:0000313" key="2">
    <source>
        <dbReference type="EMBL" id="OYD59294.1"/>
    </source>
</evidence>
<dbReference type="InterPro" id="IPR051531">
    <property type="entry name" value="N-acetyltransferase"/>
</dbReference>
<proteinExistence type="predicted"/>
<protein>
    <recommendedName>
        <fullName evidence="1">N-acetyltransferase domain-containing protein</fullName>
    </recommendedName>
</protein>
<dbReference type="InterPro" id="IPR016181">
    <property type="entry name" value="Acyl_CoA_acyltransferase"/>
</dbReference>